<gene>
    <name evidence="3" type="ORF">Ctob_012937</name>
</gene>
<feature type="domain" description="Isochorismatase-like" evidence="2">
    <location>
        <begin position="11"/>
        <end position="159"/>
    </location>
</feature>
<dbReference type="OrthoDB" id="269496at2759"/>
<dbReference type="AlphaFoldDB" id="A0A0M0JG66"/>
<dbReference type="Proteomes" id="UP000037460">
    <property type="component" value="Unassembled WGS sequence"/>
</dbReference>
<dbReference type="SUPFAM" id="SSF52499">
    <property type="entry name" value="Isochorismatase-like hydrolases"/>
    <property type="match status" value="1"/>
</dbReference>
<name>A0A0M0JG66_9EUKA</name>
<dbReference type="PANTHER" id="PTHR14119:SF3">
    <property type="entry name" value="ISOCHORISMATASE DOMAIN-CONTAINING PROTEIN 2"/>
    <property type="match status" value="1"/>
</dbReference>
<dbReference type="PANTHER" id="PTHR14119">
    <property type="entry name" value="HYDROLASE"/>
    <property type="match status" value="1"/>
</dbReference>
<organism evidence="3 4">
    <name type="scientific">Chrysochromulina tobinii</name>
    <dbReference type="NCBI Taxonomy" id="1460289"/>
    <lineage>
        <taxon>Eukaryota</taxon>
        <taxon>Haptista</taxon>
        <taxon>Haptophyta</taxon>
        <taxon>Prymnesiophyceae</taxon>
        <taxon>Prymnesiales</taxon>
        <taxon>Chrysochromulinaceae</taxon>
        <taxon>Chrysochromulina</taxon>
    </lineage>
</organism>
<evidence type="ECO:0000256" key="1">
    <source>
        <dbReference type="ARBA" id="ARBA00006336"/>
    </source>
</evidence>
<evidence type="ECO:0000313" key="3">
    <source>
        <dbReference type="EMBL" id="KOO25586.1"/>
    </source>
</evidence>
<dbReference type="InterPro" id="IPR050993">
    <property type="entry name" value="Isochorismatase_domain"/>
</dbReference>
<dbReference type="Pfam" id="PF00857">
    <property type="entry name" value="Isochorismatase"/>
    <property type="match status" value="1"/>
</dbReference>
<dbReference type="GO" id="GO:0016787">
    <property type="term" value="F:hydrolase activity"/>
    <property type="evidence" value="ECO:0007669"/>
    <property type="project" value="UniProtKB-KW"/>
</dbReference>
<evidence type="ECO:0000259" key="2">
    <source>
        <dbReference type="Pfam" id="PF00857"/>
    </source>
</evidence>
<protein>
    <submittedName>
        <fullName evidence="3">Isochorismatase hydrolase</fullName>
    </submittedName>
</protein>
<keyword evidence="3" id="KW-0378">Hydrolase</keyword>
<accession>A0A0M0JG66</accession>
<sequence>MRLARLKPATSALLICDIQERFRTAIHKFPAVVAGSRRMGEAAKLLGIPTIVTEQYPKGLGHTVGEFDKSAATIVEKTDFSMCVPQVVKVLKAHSSLTDVIICGIEAHVCVQQSTLDLIEMGYNVHLCVDAVSSSDSTGRAVGLHRCAGAGAYITSTESVLFELMRSKDHPNFKAISGLVKETRVGPEDALGF</sequence>
<proteinExistence type="inferred from homology"/>
<dbReference type="CDD" id="cd01012">
    <property type="entry name" value="YcaC_related"/>
    <property type="match status" value="1"/>
</dbReference>
<dbReference type="InterPro" id="IPR000868">
    <property type="entry name" value="Isochorismatase-like_dom"/>
</dbReference>
<dbReference type="EMBL" id="JWZX01002954">
    <property type="protein sequence ID" value="KOO25586.1"/>
    <property type="molecule type" value="Genomic_DNA"/>
</dbReference>
<keyword evidence="4" id="KW-1185">Reference proteome</keyword>
<comment type="similarity">
    <text evidence="1">Belongs to the isochorismatase family.</text>
</comment>
<reference evidence="4" key="1">
    <citation type="journal article" date="2015" name="PLoS Genet.">
        <title>Genome Sequence and Transcriptome Analyses of Chrysochromulina tobin: Metabolic Tools for Enhanced Algal Fitness in the Prominent Order Prymnesiales (Haptophyceae).</title>
        <authorList>
            <person name="Hovde B.T."/>
            <person name="Deodato C.R."/>
            <person name="Hunsperger H.M."/>
            <person name="Ryken S.A."/>
            <person name="Yost W."/>
            <person name="Jha R.K."/>
            <person name="Patterson J."/>
            <person name="Monnat R.J. Jr."/>
            <person name="Barlow S.B."/>
            <person name="Starkenburg S.R."/>
            <person name="Cattolico R.A."/>
        </authorList>
    </citation>
    <scope>NUCLEOTIDE SEQUENCE</scope>
    <source>
        <strain evidence="4">CCMP291</strain>
    </source>
</reference>
<dbReference type="InterPro" id="IPR036380">
    <property type="entry name" value="Isochorismatase-like_sf"/>
</dbReference>
<evidence type="ECO:0000313" key="4">
    <source>
        <dbReference type="Proteomes" id="UP000037460"/>
    </source>
</evidence>
<dbReference type="Gene3D" id="3.40.50.850">
    <property type="entry name" value="Isochorismatase-like"/>
    <property type="match status" value="1"/>
</dbReference>
<comment type="caution">
    <text evidence="3">The sequence shown here is derived from an EMBL/GenBank/DDBJ whole genome shotgun (WGS) entry which is preliminary data.</text>
</comment>